<dbReference type="GO" id="GO:0016020">
    <property type="term" value="C:membrane"/>
    <property type="evidence" value="ECO:0007669"/>
    <property type="project" value="UniProtKB-SubCell"/>
</dbReference>
<organism evidence="6 7">
    <name type="scientific">Prauserella rugosa</name>
    <dbReference type="NCBI Taxonomy" id="43354"/>
    <lineage>
        <taxon>Bacteria</taxon>
        <taxon>Bacillati</taxon>
        <taxon>Actinomycetota</taxon>
        <taxon>Actinomycetes</taxon>
        <taxon>Pseudonocardiales</taxon>
        <taxon>Pseudonocardiaceae</taxon>
        <taxon>Prauserella</taxon>
    </lineage>
</organism>
<dbReference type="PROSITE" id="PS51257">
    <property type="entry name" value="PROKAR_LIPOPROTEIN"/>
    <property type="match status" value="1"/>
</dbReference>
<evidence type="ECO:0000313" key="7">
    <source>
        <dbReference type="Proteomes" id="UP000317303"/>
    </source>
</evidence>
<dbReference type="EMBL" id="VLJV01000001">
    <property type="protein sequence ID" value="TWH18589.1"/>
    <property type="molecule type" value="Genomic_DNA"/>
</dbReference>
<dbReference type="GO" id="GO:0006508">
    <property type="term" value="P:proteolysis"/>
    <property type="evidence" value="ECO:0007669"/>
    <property type="project" value="UniProtKB-KW"/>
</dbReference>
<dbReference type="Pfam" id="PF04228">
    <property type="entry name" value="Zn_peptidase"/>
    <property type="match status" value="1"/>
</dbReference>
<comment type="subcellular location">
    <subcellularLocation>
        <location evidence="1">Membrane</location>
        <topology evidence="1">Single-pass membrane protein</topology>
    </subcellularLocation>
</comment>
<evidence type="ECO:0000256" key="3">
    <source>
        <dbReference type="ARBA" id="ARBA00022989"/>
    </source>
</evidence>
<name>A0A660CAN2_9PSEU</name>
<evidence type="ECO:0000313" key="6">
    <source>
        <dbReference type="EMBL" id="TWH18589.1"/>
    </source>
</evidence>
<proteinExistence type="predicted"/>
<dbReference type="InterPro" id="IPR007343">
    <property type="entry name" value="Uncharacterised_pept_Zn_put"/>
</dbReference>
<evidence type="ECO:0000256" key="2">
    <source>
        <dbReference type="ARBA" id="ARBA00022692"/>
    </source>
</evidence>
<keyword evidence="6" id="KW-0645">Protease</keyword>
<keyword evidence="7" id="KW-1185">Reference proteome</keyword>
<evidence type="ECO:0000256" key="5">
    <source>
        <dbReference type="SAM" id="SignalP"/>
    </source>
</evidence>
<comment type="caution">
    <text evidence="6">The sequence shown here is derived from an EMBL/GenBank/DDBJ whole genome shotgun (WGS) entry which is preliminary data.</text>
</comment>
<feature type="signal peptide" evidence="5">
    <location>
        <begin position="1"/>
        <end position="23"/>
    </location>
</feature>
<dbReference type="AlphaFoldDB" id="A0A660CAN2"/>
<keyword evidence="5" id="KW-0732">Signal</keyword>
<dbReference type="PANTHER" id="PTHR30168">
    <property type="entry name" value="PUTATIVE MEMBRANE PROTEIN YPFJ"/>
    <property type="match status" value="1"/>
</dbReference>
<sequence>MNTGGRRTRVTAVRIAAVFSAVALVLTGCAGEQVTGELQTEGDVAGLPVTHFDSGLKDGAPTPDLKAEGATDSHADQLALASVADVTDYWEKEMPRDFDEKFKPVSELLSYDPTSTAKEVCGANTADLAMNAFYCPLNDMVAWDRKVLLPLLEEKFGEMAVTAVLSHEFGHAVQTRLGEKAGIDDNTSTIVKEQQADCFMGAHMRWIAEGNSKYFELSTSDGLNEVLGALFMIRDPAGADFSEEGAHGSGFDRTYAVQLGFEEGGARCAEIDQAEADERITEVPFKNAADRETRGEADISWTTMEYVQMSLDDAFSGAGVDAPKLVEGDGTCRRGVSTPPVSYCEQDNEVNLDMTTLAEIGQPADQQAEMTGQESPDAGLGDFAAFSEVASRYVQGIQKGVGAPAKGSQAGLRTACLVGAWAQYVNSPNGKGLYLSPGDLDEAIAELLQPRSLLAADIEGHRVANGFARIEALRNGFLEGSQACTDTYK</sequence>
<evidence type="ECO:0000256" key="1">
    <source>
        <dbReference type="ARBA" id="ARBA00004167"/>
    </source>
</evidence>
<dbReference type="SUPFAM" id="SSF55486">
    <property type="entry name" value="Metalloproteases ('zincins'), catalytic domain"/>
    <property type="match status" value="1"/>
</dbReference>
<evidence type="ECO:0000256" key="4">
    <source>
        <dbReference type="ARBA" id="ARBA00023136"/>
    </source>
</evidence>
<keyword evidence="6" id="KW-0378">Hydrolase</keyword>
<dbReference type="RefSeq" id="WP_030534542.1">
    <property type="nucleotide sequence ID" value="NZ_JOIJ01000039.1"/>
</dbReference>
<dbReference type="Proteomes" id="UP000317303">
    <property type="component" value="Unassembled WGS sequence"/>
</dbReference>
<dbReference type="GO" id="GO:0008237">
    <property type="term" value="F:metallopeptidase activity"/>
    <property type="evidence" value="ECO:0007669"/>
    <property type="project" value="UniProtKB-KW"/>
</dbReference>
<keyword evidence="6" id="KW-0482">Metalloprotease</keyword>
<feature type="chain" id="PRO_5038667777" evidence="5">
    <location>
        <begin position="24"/>
        <end position="489"/>
    </location>
</feature>
<keyword evidence="4" id="KW-0472">Membrane</keyword>
<keyword evidence="2" id="KW-0812">Transmembrane</keyword>
<protein>
    <submittedName>
        <fullName evidence="6">Putative metalloprotease</fullName>
    </submittedName>
</protein>
<reference evidence="6 7" key="1">
    <citation type="submission" date="2019-07" db="EMBL/GenBank/DDBJ databases">
        <title>R&amp;d 2014.</title>
        <authorList>
            <person name="Klenk H.-P."/>
        </authorList>
    </citation>
    <scope>NUCLEOTIDE SEQUENCE [LARGE SCALE GENOMIC DNA]</scope>
    <source>
        <strain evidence="6 7">DSM 43194</strain>
    </source>
</reference>
<gene>
    <name evidence="6" type="ORF">JD82_00409</name>
</gene>
<keyword evidence="3" id="KW-1133">Transmembrane helix</keyword>
<dbReference type="PANTHER" id="PTHR30168:SF0">
    <property type="entry name" value="INNER MEMBRANE PROTEIN"/>
    <property type="match status" value="1"/>
</dbReference>
<accession>A0A660CAN2</accession>